<comment type="caution">
    <text evidence="11">The sequence shown here is derived from an EMBL/GenBank/DDBJ whole genome shotgun (WGS) entry which is preliminary data.</text>
</comment>
<sequence length="260" mass="27821">MMSYTPAEVQRLPLYRTPALLASVDGLIAAESTRHGGVSPAPFASLNLGINTDDTRANVDENRLRFFSAIGADGLDFASSYQVHGTAVLHATEAGRYDGYDALMTNQPGLLVGVTVADCVPVLIYDKVQRAVAAVHAGWRGTVGRIVQSTLANMQQQFGTRPADCLVYIGTCIDENAFEIGPDVAKQFALSLLQTDPQTGRTCADLKRANAELCLAMGVPASQIEVSPFSTVLHNQDYFSYRAEHGQTGRMLAVIGLKAA</sequence>
<comment type="catalytic activity">
    <reaction evidence="9">
        <text>S-methyl-5'-thioadenosine + phosphate = 5-(methylsulfanyl)-alpha-D-ribose 1-phosphate + adenine</text>
        <dbReference type="Rhea" id="RHEA:11852"/>
        <dbReference type="ChEBI" id="CHEBI:16708"/>
        <dbReference type="ChEBI" id="CHEBI:17509"/>
        <dbReference type="ChEBI" id="CHEBI:43474"/>
        <dbReference type="ChEBI" id="CHEBI:58533"/>
        <dbReference type="EC" id="2.4.2.28"/>
    </reaction>
    <physiologicalReaction direction="left-to-right" evidence="9">
        <dbReference type="Rhea" id="RHEA:11853"/>
    </physiologicalReaction>
</comment>
<dbReference type="NCBIfam" id="TIGR00726">
    <property type="entry name" value="peptidoglycan editing factor PgeF"/>
    <property type="match status" value="1"/>
</dbReference>
<dbReference type="CDD" id="cd16833">
    <property type="entry name" value="YfiH"/>
    <property type="match status" value="1"/>
</dbReference>
<keyword evidence="12" id="KW-1185">Reference proteome</keyword>
<dbReference type="Gene3D" id="3.60.140.10">
    <property type="entry name" value="CNF1/YfiH-like putative cysteine hydrolases"/>
    <property type="match status" value="1"/>
</dbReference>
<dbReference type="InterPro" id="IPR011324">
    <property type="entry name" value="Cytotoxic_necrot_fac-like_cat"/>
</dbReference>
<proteinExistence type="inferred from homology"/>
<evidence type="ECO:0000313" key="11">
    <source>
        <dbReference type="EMBL" id="PRY44113.1"/>
    </source>
</evidence>
<organism evidence="11 12">
    <name type="scientific">Spirosoma oryzae</name>
    <dbReference type="NCBI Taxonomy" id="1469603"/>
    <lineage>
        <taxon>Bacteria</taxon>
        <taxon>Pseudomonadati</taxon>
        <taxon>Bacteroidota</taxon>
        <taxon>Cytophagia</taxon>
        <taxon>Cytophagales</taxon>
        <taxon>Cytophagaceae</taxon>
        <taxon>Spirosoma</taxon>
    </lineage>
</organism>
<dbReference type="AlphaFoldDB" id="A0A2T0TEM3"/>
<dbReference type="RefSeq" id="WP_245882202.1">
    <property type="nucleotide sequence ID" value="NZ_PVTE01000003.1"/>
</dbReference>
<keyword evidence="3" id="KW-0808">Transferase</keyword>
<comment type="catalytic activity">
    <reaction evidence="7">
        <text>adenosine + H2O + H(+) = inosine + NH4(+)</text>
        <dbReference type="Rhea" id="RHEA:24408"/>
        <dbReference type="ChEBI" id="CHEBI:15377"/>
        <dbReference type="ChEBI" id="CHEBI:15378"/>
        <dbReference type="ChEBI" id="CHEBI:16335"/>
        <dbReference type="ChEBI" id="CHEBI:17596"/>
        <dbReference type="ChEBI" id="CHEBI:28938"/>
        <dbReference type="EC" id="3.5.4.4"/>
    </reaction>
    <physiologicalReaction direction="left-to-right" evidence="7">
        <dbReference type="Rhea" id="RHEA:24409"/>
    </physiologicalReaction>
</comment>
<dbReference type="InterPro" id="IPR038371">
    <property type="entry name" value="Cu_polyphenol_OxRdtase_sf"/>
</dbReference>
<evidence type="ECO:0000256" key="2">
    <source>
        <dbReference type="ARBA" id="ARBA00007353"/>
    </source>
</evidence>
<dbReference type="EMBL" id="PVTE01000003">
    <property type="protein sequence ID" value="PRY44113.1"/>
    <property type="molecule type" value="Genomic_DNA"/>
</dbReference>
<dbReference type="InterPro" id="IPR003730">
    <property type="entry name" value="Cu_polyphenol_OxRdtase"/>
</dbReference>
<name>A0A2T0TEM3_9BACT</name>
<reference evidence="11 12" key="1">
    <citation type="submission" date="2018-03" db="EMBL/GenBank/DDBJ databases">
        <title>Genomic Encyclopedia of Archaeal and Bacterial Type Strains, Phase II (KMG-II): from individual species to whole genera.</title>
        <authorList>
            <person name="Goeker M."/>
        </authorList>
    </citation>
    <scope>NUCLEOTIDE SEQUENCE [LARGE SCALE GENOMIC DNA]</scope>
    <source>
        <strain evidence="11 12">DSM 28354</strain>
    </source>
</reference>
<keyword evidence="5" id="KW-0378">Hydrolase</keyword>
<keyword evidence="6" id="KW-0862">Zinc</keyword>
<gene>
    <name evidence="11" type="ORF">CLV58_10382</name>
</gene>
<dbReference type="PANTHER" id="PTHR30616:SF2">
    <property type="entry name" value="PURINE NUCLEOSIDE PHOSPHORYLASE LACC1"/>
    <property type="match status" value="1"/>
</dbReference>
<dbReference type="SUPFAM" id="SSF64438">
    <property type="entry name" value="CNF1/YfiH-like putative cysteine hydrolases"/>
    <property type="match status" value="1"/>
</dbReference>
<comment type="catalytic activity">
    <reaction evidence="8">
        <text>adenosine + phosphate = alpha-D-ribose 1-phosphate + adenine</text>
        <dbReference type="Rhea" id="RHEA:27642"/>
        <dbReference type="ChEBI" id="CHEBI:16335"/>
        <dbReference type="ChEBI" id="CHEBI:16708"/>
        <dbReference type="ChEBI" id="CHEBI:43474"/>
        <dbReference type="ChEBI" id="CHEBI:57720"/>
        <dbReference type="EC" id="2.4.2.1"/>
    </reaction>
    <physiologicalReaction direction="left-to-right" evidence="8">
        <dbReference type="Rhea" id="RHEA:27643"/>
    </physiologicalReaction>
</comment>
<evidence type="ECO:0000313" key="12">
    <source>
        <dbReference type="Proteomes" id="UP000238375"/>
    </source>
</evidence>
<evidence type="ECO:0000256" key="8">
    <source>
        <dbReference type="ARBA" id="ARBA00048968"/>
    </source>
</evidence>
<comment type="catalytic activity">
    <reaction evidence="1">
        <text>inosine + phosphate = alpha-D-ribose 1-phosphate + hypoxanthine</text>
        <dbReference type="Rhea" id="RHEA:27646"/>
        <dbReference type="ChEBI" id="CHEBI:17368"/>
        <dbReference type="ChEBI" id="CHEBI:17596"/>
        <dbReference type="ChEBI" id="CHEBI:43474"/>
        <dbReference type="ChEBI" id="CHEBI:57720"/>
        <dbReference type="EC" id="2.4.2.1"/>
    </reaction>
    <physiologicalReaction direction="left-to-right" evidence="1">
        <dbReference type="Rhea" id="RHEA:27647"/>
    </physiologicalReaction>
</comment>
<dbReference type="GO" id="GO:0017061">
    <property type="term" value="F:S-methyl-5-thioadenosine phosphorylase activity"/>
    <property type="evidence" value="ECO:0007669"/>
    <property type="project" value="UniProtKB-EC"/>
</dbReference>
<evidence type="ECO:0000256" key="4">
    <source>
        <dbReference type="ARBA" id="ARBA00022723"/>
    </source>
</evidence>
<accession>A0A2T0TEM3</accession>
<protein>
    <recommendedName>
        <fullName evidence="10">Purine nucleoside phosphorylase</fullName>
    </recommendedName>
</protein>
<evidence type="ECO:0000256" key="7">
    <source>
        <dbReference type="ARBA" id="ARBA00047989"/>
    </source>
</evidence>
<keyword evidence="4" id="KW-0479">Metal-binding</keyword>
<dbReference type="GO" id="GO:0016787">
    <property type="term" value="F:hydrolase activity"/>
    <property type="evidence" value="ECO:0007669"/>
    <property type="project" value="UniProtKB-KW"/>
</dbReference>
<evidence type="ECO:0000256" key="3">
    <source>
        <dbReference type="ARBA" id="ARBA00022679"/>
    </source>
</evidence>
<dbReference type="GO" id="GO:0005507">
    <property type="term" value="F:copper ion binding"/>
    <property type="evidence" value="ECO:0007669"/>
    <property type="project" value="TreeGrafter"/>
</dbReference>
<evidence type="ECO:0000256" key="9">
    <source>
        <dbReference type="ARBA" id="ARBA00049893"/>
    </source>
</evidence>
<dbReference type="PANTHER" id="PTHR30616">
    <property type="entry name" value="UNCHARACTERIZED PROTEIN YFIH"/>
    <property type="match status" value="1"/>
</dbReference>
<dbReference type="Pfam" id="PF02578">
    <property type="entry name" value="Cu-oxidase_4"/>
    <property type="match status" value="1"/>
</dbReference>
<dbReference type="Proteomes" id="UP000238375">
    <property type="component" value="Unassembled WGS sequence"/>
</dbReference>
<evidence type="ECO:0000256" key="1">
    <source>
        <dbReference type="ARBA" id="ARBA00000553"/>
    </source>
</evidence>
<evidence type="ECO:0000256" key="5">
    <source>
        <dbReference type="ARBA" id="ARBA00022801"/>
    </source>
</evidence>
<evidence type="ECO:0000256" key="10">
    <source>
        <dbReference type="RuleBase" id="RU361274"/>
    </source>
</evidence>
<comment type="similarity">
    <text evidence="2 10">Belongs to the purine nucleoside phosphorylase YfiH/LACC1 family.</text>
</comment>
<evidence type="ECO:0000256" key="6">
    <source>
        <dbReference type="ARBA" id="ARBA00022833"/>
    </source>
</evidence>